<comment type="subcellular location">
    <subcellularLocation>
        <location evidence="2">Cell membrane</location>
        <topology evidence="2">Lipid-anchor</topology>
    </subcellularLocation>
</comment>
<gene>
    <name evidence="4" type="ORF">CAMGR0001_1947</name>
</gene>
<dbReference type="PANTHER" id="PTHR30203:SF32">
    <property type="entry name" value="CATION EFFLUX SYSTEM PROTEIN CUSC"/>
    <property type="match status" value="1"/>
</dbReference>
<dbReference type="NCBIfam" id="TIGR01845">
    <property type="entry name" value="outer_NodT"/>
    <property type="match status" value="1"/>
</dbReference>
<dbReference type="Proteomes" id="UP000005709">
    <property type="component" value="Unassembled WGS sequence"/>
</dbReference>
<dbReference type="AlphaFoldDB" id="C8PLD8"/>
<evidence type="ECO:0000256" key="1">
    <source>
        <dbReference type="ARBA" id="ARBA00007613"/>
    </source>
</evidence>
<comment type="similarity">
    <text evidence="1 2">Belongs to the outer membrane factor (OMF) (TC 1.B.17) family.</text>
</comment>
<dbReference type="STRING" id="824.CGRAC_1428"/>
<dbReference type="GO" id="GO:0015562">
    <property type="term" value="F:efflux transmembrane transporter activity"/>
    <property type="evidence" value="ECO:0007669"/>
    <property type="project" value="InterPro"/>
</dbReference>
<keyword evidence="2 4" id="KW-0449">Lipoprotein</keyword>
<evidence type="ECO:0000256" key="2">
    <source>
        <dbReference type="RuleBase" id="RU362097"/>
    </source>
</evidence>
<dbReference type="InterPro" id="IPR003423">
    <property type="entry name" value="OMP_efflux"/>
</dbReference>
<name>C8PLD8_9BACT</name>
<dbReference type="PROSITE" id="PS51257">
    <property type="entry name" value="PROKAR_LIPOPROTEIN"/>
    <property type="match status" value="1"/>
</dbReference>
<dbReference type="Pfam" id="PF02321">
    <property type="entry name" value="OEP"/>
    <property type="match status" value="2"/>
</dbReference>
<evidence type="ECO:0000313" key="5">
    <source>
        <dbReference type="Proteomes" id="UP000005709"/>
    </source>
</evidence>
<keyword evidence="2" id="KW-1134">Transmembrane beta strand</keyword>
<reference evidence="4 5" key="1">
    <citation type="submission" date="2009-07" db="EMBL/GenBank/DDBJ databases">
        <authorList>
            <person name="Madupu R."/>
            <person name="Sebastian Y."/>
            <person name="Durkin A.S."/>
            <person name="Torralba M."/>
            <person name="Methe B."/>
            <person name="Sutton G.G."/>
            <person name="Strausberg R.L."/>
            <person name="Nelson K.E."/>
        </authorList>
    </citation>
    <scope>NUCLEOTIDE SEQUENCE [LARGE SCALE GENOMIC DNA]</scope>
    <source>
        <strain evidence="4 5">RM3268</strain>
    </source>
</reference>
<dbReference type="Gene3D" id="1.20.1600.10">
    <property type="entry name" value="Outer membrane efflux proteins (OEP)"/>
    <property type="match status" value="1"/>
</dbReference>
<dbReference type="OrthoDB" id="9770517at2"/>
<dbReference type="InterPro" id="IPR010131">
    <property type="entry name" value="MdtP/NodT-like"/>
</dbReference>
<keyword evidence="2" id="KW-0564">Palmitate</keyword>
<protein>
    <submittedName>
        <fullName evidence="4">Efflux transporter, outer membrane factor lipoprotein, NodT family</fullName>
    </submittedName>
</protein>
<dbReference type="PANTHER" id="PTHR30203">
    <property type="entry name" value="OUTER MEMBRANE CATION EFFLUX PROTEIN"/>
    <property type="match status" value="1"/>
</dbReference>
<sequence>MINSKVILSGVLAVFIGGCASNQSEVEFKPVEHFKDENASYEIDTLWYKKYGESYLNKLVDQALANNYDLKTAALNVESAYANLGLSRADLFPTLSSSWSAGANRDISTGSNWNKTYSSGFNVSYELDLFGKIRSAVNAEGWNAKASEFDLENTRLTLINSVVSGYFEMLYLNDSLKWTKQNLSDYREIEKIIKAKYDYGKSEQLDYRQIQNSILGLENKVLSIQKNIEDNHKYMRNLISSSLQFDDNTDSINSIEFQGVDLNVPYTALANRPDIRAAIARLNSSFYDEQTAKLNFFPSVNLGAGLTNGQGVSANDSFKLNFLSGNVSISLPFLDYARVENRLKISEIAFRKNVVNYEQTLSNATNEVLNLYRIYQINLASLKNLSAAYDEKARIADLYAAKYEAGSSELKDMLEARTDAVNAKINELNQRYLTLQNEAAIYRAMAGKFKRK</sequence>
<feature type="coiled-coil region" evidence="3">
    <location>
        <begin position="411"/>
        <end position="445"/>
    </location>
</feature>
<proteinExistence type="inferred from homology"/>
<organism evidence="4 5">
    <name type="scientific">Campylobacter gracilis RM3268</name>
    <dbReference type="NCBI Taxonomy" id="553220"/>
    <lineage>
        <taxon>Bacteria</taxon>
        <taxon>Pseudomonadati</taxon>
        <taxon>Campylobacterota</taxon>
        <taxon>Epsilonproteobacteria</taxon>
        <taxon>Campylobacterales</taxon>
        <taxon>Campylobacteraceae</taxon>
        <taxon>Campylobacter</taxon>
    </lineage>
</organism>
<dbReference type="Gene3D" id="2.20.200.10">
    <property type="entry name" value="Outer membrane efflux proteins (OEP)"/>
    <property type="match status" value="1"/>
</dbReference>
<dbReference type="EMBL" id="ACYG01000032">
    <property type="protein sequence ID" value="EEV16250.1"/>
    <property type="molecule type" value="Genomic_DNA"/>
</dbReference>
<keyword evidence="3" id="KW-0175">Coiled coil</keyword>
<dbReference type="RefSeq" id="WP_005873225.1">
    <property type="nucleotide sequence ID" value="NZ_ACYG01000032.1"/>
</dbReference>
<keyword evidence="2" id="KW-0812">Transmembrane</keyword>
<evidence type="ECO:0000313" key="4">
    <source>
        <dbReference type="EMBL" id="EEV16250.1"/>
    </source>
</evidence>
<keyword evidence="2" id="KW-0472">Membrane</keyword>
<dbReference type="GO" id="GO:0005886">
    <property type="term" value="C:plasma membrane"/>
    <property type="evidence" value="ECO:0007669"/>
    <property type="project" value="UniProtKB-SubCell"/>
</dbReference>
<accession>C8PLD8</accession>
<comment type="caution">
    <text evidence="4">The sequence shown here is derived from an EMBL/GenBank/DDBJ whole genome shotgun (WGS) entry which is preliminary data.</text>
</comment>
<evidence type="ECO:0000256" key="3">
    <source>
        <dbReference type="SAM" id="Coils"/>
    </source>
</evidence>
<dbReference type="eggNOG" id="COG1538">
    <property type="taxonomic scope" value="Bacteria"/>
</dbReference>
<dbReference type="SUPFAM" id="SSF56954">
    <property type="entry name" value="Outer membrane efflux proteins (OEP)"/>
    <property type="match status" value="1"/>
</dbReference>
<keyword evidence="5" id="KW-1185">Reference proteome</keyword>